<dbReference type="HOGENOM" id="CLU_2577673_0_0_1"/>
<dbReference type="Gramene" id="OB03G18770.1">
    <property type="protein sequence ID" value="OB03G18770.1"/>
    <property type="gene ID" value="OB03G18770"/>
</dbReference>
<dbReference type="Proteomes" id="UP000006038">
    <property type="component" value="Chromosome 3"/>
</dbReference>
<feature type="region of interest" description="Disordered" evidence="1">
    <location>
        <begin position="1"/>
        <end position="58"/>
    </location>
</feature>
<accession>J3LLF1</accession>
<dbReference type="AlphaFoldDB" id="J3LLF1"/>
<dbReference type="EnsemblPlants" id="OB03G18770.1">
    <property type="protein sequence ID" value="OB03G18770.1"/>
    <property type="gene ID" value="OB03G18770"/>
</dbReference>
<reference evidence="2" key="2">
    <citation type="submission" date="2013-04" db="UniProtKB">
        <authorList>
            <consortium name="EnsemblPlants"/>
        </authorList>
    </citation>
    <scope>IDENTIFICATION</scope>
</reference>
<evidence type="ECO:0000313" key="2">
    <source>
        <dbReference type="EnsemblPlants" id="OB03G18770.1"/>
    </source>
</evidence>
<feature type="compositionally biased region" description="Pro residues" evidence="1">
    <location>
        <begin position="42"/>
        <end position="55"/>
    </location>
</feature>
<protein>
    <submittedName>
        <fullName evidence="2">Uncharacterized protein</fullName>
    </submittedName>
</protein>
<evidence type="ECO:0000313" key="3">
    <source>
        <dbReference type="Proteomes" id="UP000006038"/>
    </source>
</evidence>
<proteinExistence type="predicted"/>
<sequence length="81" mass="8541">MPKRRMAELGLSLGGAGRRNGNSEKDATLAKSRGGSSRTLAAPPPPPPSPAPLPMHPDLAGREFQIQRGATTIRIYSFCGD</sequence>
<evidence type="ECO:0000256" key="1">
    <source>
        <dbReference type="SAM" id="MobiDB-lite"/>
    </source>
</evidence>
<keyword evidence="3" id="KW-1185">Reference proteome</keyword>
<name>J3LLF1_ORYBR</name>
<organism evidence="2">
    <name type="scientific">Oryza brachyantha</name>
    <name type="common">malo sina</name>
    <dbReference type="NCBI Taxonomy" id="4533"/>
    <lineage>
        <taxon>Eukaryota</taxon>
        <taxon>Viridiplantae</taxon>
        <taxon>Streptophyta</taxon>
        <taxon>Embryophyta</taxon>
        <taxon>Tracheophyta</taxon>
        <taxon>Spermatophyta</taxon>
        <taxon>Magnoliopsida</taxon>
        <taxon>Liliopsida</taxon>
        <taxon>Poales</taxon>
        <taxon>Poaceae</taxon>
        <taxon>BOP clade</taxon>
        <taxon>Oryzoideae</taxon>
        <taxon>Oryzeae</taxon>
        <taxon>Oryzinae</taxon>
        <taxon>Oryza</taxon>
    </lineage>
</organism>
<reference evidence="2" key="1">
    <citation type="journal article" date="2013" name="Nat. Commun.">
        <title>Whole-genome sequencing of Oryza brachyantha reveals mechanisms underlying Oryza genome evolution.</title>
        <authorList>
            <person name="Chen J."/>
            <person name="Huang Q."/>
            <person name="Gao D."/>
            <person name="Wang J."/>
            <person name="Lang Y."/>
            <person name="Liu T."/>
            <person name="Li B."/>
            <person name="Bai Z."/>
            <person name="Luis Goicoechea J."/>
            <person name="Liang C."/>
            <person name="Chen C."/>
            <person name="Zhang W."/>
            <person name="Sun S."/>
            <person name="Liao Y."/>
            <person name="Zhang X."/>
            <person name="Yang L."/>
            <person name="Song C."/>
            <person name="Wang M."/>
            <person name="Shi J."/>
            <person name="Liu G."/>
            <person name="Liu J."/>
            <person name="Zhou H."/>
            <person name="Zhou W."/>
            <person name="Yu Q."/>
            <person name="An N."/>
            <person name="Chen Y."/>
            <person name="Cai Q."/>
            <person name="Wang B."/>
            <person name="Liu B."/>
            <person name="Min J."/>
            <person name="Huang Y."/>
            <person name="Wu H."/>
            <person name="Li Z."/>
            <person name="Zhang Y."/>
            <person name="Yin Y."/>
            <person name="Song W."/>
            <person name="Jiang J."/>
            <person name="Jackson S.A."/>
            <person name="Wing R.A."/>
            <person name="Wang J."/>
            <person name="Chen M."/>
        </authorList>
    </citation>
    <scope>NUCLEOTIDE SEQUENCE [LARGE SCALE GENOMIC DNA]</scope>
    <source>
        <strain evidence="2">cv. IRGC 101232</strain>
    </source>
</reference>